<dbReference type="EMBL" id="GGEC01071329">
    <property type="protein sequence ID" value="MBX51813.1"/>
    <property type="molecule type" value="Transcribed_RNA"/>
</dbReference>
<accession>A0A2P2PB01</accession>
<organism evidence="1">
    <name type="scientific">Rhizophora mucronata</name>
    <name type="common">Asiatic mangrove</name>
    <dbReference type="NCBI Taxonomy" id="61149"/>
    <lineage>
        <taxon>Eukaryota</taxon>
        <taxon>Viridiplantae</taxon>
        <taxon>Streptophyta</taxon>
        <taxon>Embryophyta</taxon>
        <taxon>Tracheophyta</taxon>
        <taxon>Spermatophyta</taxon>
        <taxon>Magnoliopsida</taxon>
        <taxon>eudicotyledons</taxon>
        <taxon>Gunneridae</taxon>
        <taxon>Pentapetalae</taxon>
        <taxon>rosids</taxon>
        <taxon>fabids</taxon>
        <taxon>Malpighiales</taxon>
        <taxon>Rhizophoraceae</taxon>
        <taxon>Rhizophora</taxon>
    </lineage>
</organism>
<proteinExistence type="predicted"/>
<sequence>MNKEINLRKDQEQGKR</sequence>
<reference evidence="1" key="1">
    <citation type="submission" date="2018-02" db="EMBL/GenBank/DDBJ databases">
        <title>Rhizophora mucronata_Transcriptome.</title>
        <authorList>
            <person name="Meera S.P."/>
            <person name="Sreeshan A."/>
            <person name="Augustine A."/>
        </authorList>
    </citation>
    <scope>NUCLEOTIDE SEQUENCE</scope>
    <source>
        <tissue evidence="1">Leaf</tissue>
    </source>
</reference>
<name>A0A2P2PB01_RHIMU</name>
<protein>
    <submittedName>
        <fullName evidence="1">Uncharacterized protein</fullName>
    </submittedName>
</protein>
<evidence type="ECO:0000313" key="1">
    <source>
        <dbReference type="EMBL" id="MBX51813.1"/>
    </source>
</evidence>
<dbReference type="AlphaFoldDB" id="A0A2P2PB01"/>